<keyword evidence="5" id="KW-1185">Reference proteome</keyword>
<feature type="repeat" description="PPR" evidence="3">
    <location>
        <begin position="172"/>
        <end position="206"/>
    </location>
</feature>
<dbReference type="InterPro" id="IPR050872">
    <property type="entry name" value="PPR_P_subfamily"/>
</dbReference>
<feature type="repeat" description="PPR" evidence="3">
    <location>
        <begin position="374"/>
        <end position="408"/>
    </location>
</feature>
<gene>
    <name evidence="4" type="ORF">SELMODRAFT_81759</name>
</gene>
<evidence type="ECO:0008006" key="6">
    <source>
        <dbReference type="Google" id="ProtNLM"/>
    </source>
</evidence>
<dbReference type="Pfam" id="PF01535">
    <property type="entry name" value="PPR"/>
    <property type="match status" value="1"/>
</dbReference>
<dbReference type="Gramene" id="EFJ34558">
    <property type="protein sequence ID" value="EFJ34558"/>
    <property type="gene ID" value="SELMODRAFT_81759"/>
</dbReference>
<dbReference type="Pfam" id="PF13041">
    <property type="entry name" value="PPR_2"/>
    <property type="match status" value="4"/>
</dbReference>
<dbReference type="AlphaFoldDB" id="D8R0C7"/>
<dbReference type="Proteomes" id="UP000001514">
    <property type="component" value="Unassembled WGS sequence"/>
</dbReference>
<proteinExistence type="inferred from homology"/>
<dbReference type="EMBL" id="GL377569">
    <property type="protein sequence ID" value="EFJ34558.1"/>
    <property type="molecule type" value="Genomic_DNA"/>
</dbReference>
<evidence type="ECO:0000313" key="4">
    <source>
        <dbReference type="EMBL" id="EFJ34558.1"/>
    </source>
</evidence>
<evidence type="ECO:0000256" key="3">
    <source>
        <dbReference type="PROSITE-ProRule" id="PRU00708"/>
    </source>
</evidence>
<dbReference type="InParanoid" id="D8R0C7"/>
<feature type="repeat" description="PPR" evidence="3">
    <location>
        <begin position="444"/>
        <end position="478"/>
    </location>
</feature>
<sequence>MVKGLRNDPGTALFFYRWAGKQNRSSYKHDSRIYNQVVRNLAAAKRLSDIDSVLGEMMDQGCSLEPEAALDLVVCYANGAMVDRAQAIFNELRHQGQEFPAHIYNVIFGALAKLQRFQDVFRMVEDLMAKNFTFSDSTADALVRIFCKALAVDKAVRFLKWMSSKGLQVAMSTFEYNCLIEGLCKGDRIDEALRLYELMRGNNVPADIFTYNNMIECISKLGMVEQAEKVLKTMEESDCKPDKFIYTRVINGFCKLGNFKNAVVLLGRMKEAGYAPDAVVFDCIIGGLCKTSKFDEALVVLKVSIEAGCEPDEVTYFKLAQERKCPATNLLYSRLMKCLCKTGKVEAACQLLEDLTNGSRESEQLLGGDGCKPDVVMYSIVIDALCAMGMTDEGFVVVKAMEERGVKPDAVVYTIFLYAFCRSARLDDACRLLEMMVEAGCYPDVISYNTLLFALCSAGQEEEACRLFQVMVETGIEPNVFTYTQLIRALCSTKKLEGARHLFNFMKLSKCVPDMETYKALILGHYQNEGVREARQLLEQESDAFSRRNPGKSLLSELHEAGNFYERKQLTAIIDQGRLA</sequence>
<dbReference type="NCBIfam" id="TIGR00756">
    <property type="entry name" value="PPR"/>
    <property type="match status" value="10"/>
</dbReference>
<dbReference type="eggNOG" id="KOG4197">
    <property type="taxonomic scope" value="Eukaryota"/>
</dbReference>
<feature type="repeat" description="PPR" evidence="3">
    <location>
        <begin position="30"/>
        <end position="64"/>
    </location>
</feature>
<dbReference type="Gene3D" id="1.25.40.10">
    <property type="entry name" value="Tetratricopeptide repeat domain"/>
    <property type="match status" value="5"/>
</dbReference>
<accession>D8R0C7</accession>
<dbReference type="InterPro" id="IPR011990">
    <property type="entry name" value="TPR-like_helical_dom_sf"/>
</dbReference>
<dbReference type="KEGG" id="smo:SELMODRAFT_81759"/>
<feature type="repeat" description="PPR" evidence="3">
    <location>
        <begin position="277"/>
        <end position="311"/>
    </location>
</feature>
<dbReference type="PANTHER" id="PTHR46128">
    <property type="entry name" value="MITOCHONDRIAL GROUP I INTRON SPLICING FACTOR CCM1"/>
    <property type="match status" value="1"/>
</dbReference>
<feature type="repeat" description="PPR" evidence="3">
    <location>
        <begin position="242"/>
        <end position="276"/>
    </location>
</feature>
<comment type="similarity">
    <text evidence="1">Belongs to the PPR family. P subfamily.</text>
</comment>
<evidence type="ECO:0000256" key="1">
    <source>
        <dbReference type="ARBA" id="ARBA00007626"/>
    </source>
</evidence>
<feature type="repeat" description="PPR" evidence="3">
    <location>
        <begin position="207"/>
        <end position="241"/>
    </location>
</feature>
<feature type="repeat" description="PPR" evidence="3">
    <location>
        <begin position="409"/>
        <end position="443"/>
    </location>
</feature>
<evidence type="ECO:0000256" key="2">
    <source>
        <dbReference type="ARBA" id="ARBA00022737"/>
    </source>
</evidence>
<organism evidence="5">
    <name type="scientific">Selaginella moellendorffii</name>
    <name type="common">Spikemoss</name>
    <dbReference type="NCBI Taxonomy" id="88036"/>
    <lineage>
        <taxon>Eukaryota</taxon>
        <taxon>Viridiplantae</taxon>
        <taxon>Streptophyta</taxon>
        <taxon>Embryophyta</taxon>
        <taxon>Tracheophyta</taxon>
        <taxon>Lycopodiopsida</taxon>
        <taxon>Selaginellales</taxon>
        <taxon>Selaginellaceae</taxon>
        <taxon>Selaginella</taxon>
    </lineage>
</organism>
<evidence type="ECO:0000313" key="5">
    <source>
        <dbReference type="Proteomes" id="UP000001514"/>
    </source>
</evidence>
<dbReference type="PANTHER" id="PTHR46128:SF73">
    <property type="entry name" value="CRIB DOMAIN-CONTAINING PROTEIN"/>
    <property type="match status" value="1"/>
</dbReference>
<dbReference type="PROSITE" id="PS51375">
    <property type="entry name" value="PPR"/>
    <property type="match status" value="9"/>
</dbReference>
<dbReference type="InterPro" id="IPR002885">
    <property type="entry name" value="PPR_rpt"/>
</dbReference>
<protein>
    <recommendedName>
        <fullName evidence="6">Pentacotripeptide-repeat region of PRORP domain-containing protein</fullName>
    </recommendedName>
</protein>
<dbReference type="HOGENOM" id="CLU_002706_49_0_1"/>
<reference evidence="4 5" key="1">
    <citation type="journal article" date="2011" name="Science">
        <title>The Selaginella genome identifies genetic changes associated with the evolution of vascular plants.</title>
        <authorList>
            <person name="Banks J.A."/>
            <person name="Nishiyama T."/>
            <person name="Hasebe M."/>
            <person name="Bowman J.L."/>
            <person name="Gribskov M."/>
            <person name="dePamphilis C."/>
            <person name="Albert V.A."/>
            <person name="Aono N."/>
            <person name="Aoyama T."/>
            <person name="Ambrose B.A."/>
            <person name="Ashton N.W."/>
            <person name="Axtell M.J."/>
            <person name="Barker E."/>
            <person name="Barker M.S."/>
            <person name="Bennetzen J.L."/>
            <person name="Bonawitz N.D."/>
            <person name="Chapple C."/>
            <person name="Cheng C."/>
            <person name="Correa L.G."/>
            <person name="Dacre M."/>
            <person name="DeBarry J."/>
            <person name="Dreyer I."/>
            <person name="Elias M."/>
            <person name="Engstrom E.M."/>
            <person name="Estelle M."/>
            <person name="Feng L."/>
            <person name="Finet C."/>
            <person name="Floyd S.K."/>
            <person name="Frommer W.B."/>
            <person name="Fujita T."/>
            <person name="Gramzow L."/>
            <person name="Gutensohn M."/>
            <person name="Harholt J."/>
            <person name="Hattori M."/>
            <person name="Heyl A."/>
            <person name="Hirai T."/>
            <person name="Hiwatashi Y."/>
            <person name="Ishikawa M."/>
            <person name="Iwata M."/>
            <person name="Karol K.G."/>
            <person name="Koehler B."/>
            <person name="Kolukisaoglu U."/>
            <person name="Kubo M."/>
            <person name="Kurata T."/>
            <person name="Lalonde S."/>
            <person name="Li K."/>
            <person name="Li Y."/>
            <person name="Litt A."/>
            <person name="Lyons E."/>
            <person name="Manning G."/>
            <person name="Maruyama T."/>
            <person name="Michael T.P."/>
            <person name="Mikami K."/>
            <person name="Miyazaki S."/>
            <person name="Morinaga S."/>
            <person name="Murata T."/>
            <person name="Mueller-Roeber B."/>
            <person name="Nelson D.R."/>
            <person name="Obara M."/>
            <person name="Oguri Y."/>
            <person name="Olmstead R.G."/>
            <person name="Onodera N."/>
            <person name="Petersen B.L."/>
            <person name="Pils B."/>
            <person name="Prigge M."/>
            <person name="Rensing S.A."/>
            <person name="Riano-Pachon D.M."/>
            <person name="Roberts A.W."/>
            <person name="Sato Y."/>
            <person name="Scheller H.V."/>
            <person name="Schulz B."/>
            <person name="Schulz C."/>
            <person name="Shakirov E.V."/>
            <person name="Shibagaki N."/>
            <person name="Shinohara N."/>
            <person name="Shippen D.E."/>
            <person name="Soerensen I."/>
            <person name="Sotooka R."/>
            <person name="Sugimoto N."/>
            <person name="Sugita M."/>
            <person name="Sumikawa N."/>
            <person name="Tanurdzic M."/>
            <person name="Theissen G."/>
            <person name="Ulvskov P."/>
            <person name="Wakazuki S."/>
            <person name="Weng J.K."/>
            <person name="Willats W.W."/>
            <person name="Wipf D."/>
            <person name="Wolf P.G."/>
            <person name="Yang L."/>
            <person name="Zimmer A.D."/>
            <person name="Zhu Q."/>
            <person name="Mitros T."/>
            <person name="Hellsten U."/>
            <person name="Loque D."/>
            <person name="Otillar R."/>
            <person name="Salamov A."/>
            <person name="Schmutz J."/>
            <person name="Shapiro H."/>
            <person name="Lindquist E."/>
            <person name="Lucas S."/>
            <person name="Rokhsar D."/>
            <person name="Grigoriev I.V."/>
        </authorList>
    </citation>
    <scope>NUCLEOTIDE SEQUENCE [LARGE SCALE GENOMIC DNA]</scope>
</reference>
<keyword evidence="2" id="KW-0677">Repeat</keyword>
<feature type="repeat" description="PPR" evidence="3">
    <location>
        <begin position="479"/>
        <end position="513"/>
    </location>
</feature>
<name>D8R0C7_SELML</name>